<reference evidence="1" key="2">
    <citation type="journal article" date="2022" name="New Phytol.">
        <title>Evolutionary transition to the ectomycorrhizal habit in the genomes of a hyperdiverse lineage of mushroom-forming fungi.</title>
        <authorList>
            <person name="Looney B."/>
            <person name="Miyauchi S."/>
            <person name="Morin E."/>
            <person name="Drula E."/>
            <person name="Courty P.E."/>
            <person name="Kohler A."/>
            <person name="Kuo A."/>
            <person name="LaButti K."/>
            <person name="Pangilinan J."/>
            <person name="Lipzen A."/>
            <person name="Riley R."/>
            <person name="Andreopoulos W."/>
            <person name="He G."/>
            <person name="Johnson J."/>
            <person name="Nolan M."/>
            <person name="Tritt A."/>
            <person name="Barry K.W."/>
            <person name="Grigoriev I.V."/>
            <person name="Nagy L.G."/>
            <person name="Hibbett D."/>
            <person name="Henrissat B."/>
            <person name="Matheny P.B."/>
            <person name="Labbe J."/>
            <person name="Martin F.M."/>
        </authorList>
    </citation>
    <scope>NUCLEOTIDE SEQUENCE</scope>
    <source>
        <strain evidence="1">EC-137</strain>
    </source>
</reference>
<keyword evidence="2" id="KW-1185">Reference proteome</keyword>
<proteinExistence type="predicted"/>
<dbReference type="EMBL" id="MU273481">
    <property type="protein sequence ID" value="KAI0035647.1"/>
    <property type="molecule type" value="Genomic_DNA"/>
</dbReference>
<evidence type="ECO:0000313" key="2">
    <source>
        <dbReference type="Proteomes" id="UP000814128"/>
    </source>
</evidence>
<sequence>MPSLDETHENLYYQDSGPLRGQYLTIFFVHGLGFTSGIFSRMLYFAKRKNVRLVLVNRRDYPGSKPYTDEELVCLSSDEPSVCALALRALAVEYAAFLAWFIQTRRTPSRHIDGTGGIALVAWSLAHMLTCPLMAYPEALPDDVRAILSMHLRAYCSLGSPAQTWGKASVDAAWSPINETNLPESERSARFEYWVSRYYVHSAQAHATHDPKLLNYDALPYPTPPVSAESKQPSISVMTPEEKASVAWSGALHSDHVLLGLPPDILRENTQRAFFDEGAEGRWPRCKVVLVWSGRGTSTSVAAAWQIEKIHKDNGGVGKKIQFVELPWANQFVGCSTISRCQWFMYALQMHWDEPERTLDALIAIL</sequence>
<gene>
    <name evidence="1" type="ORF">K488DRAFT_42771</name>
</gene>
<dbReference type="Proteomes" id="UP000814128">
    <property type="component" value="Unassembled WGS sequence"/>
</dbReference>
<protein>
    <submittedName>
        <fullName evidence="1">Uncharacterized protein</fullName>
    </submittedName>
</protein>
<organism evidence="1 2">
    <name type="scientific">Vararia minispora EC-137</name>
    <dbReference type="NCBI Taxonomy" id="1314806"/>
    <lineage>
        <taxon>Eukaryota</taxon>
        <taxon>Fungi</taxon>
        <taxon>Dikarya</taxon>
        <taxon>Basidiomycota</taxon>
        <taxon>Agaricomycotina</taxon>
        <taxon>Agaricomycetes</taxon>
        <taxon>Russulales</taxon>
        <taxon>Lachnocladiaceae</taxon>
        <taxon>Vararia</taxon>
    </lineage>
</organism>
<evidence type="ECO:0000313" key="1">
    <source>
        <dbReference type="EMBL" id="KAI0035647.1"/>
    </source>
</evidence>
<comment type="caution">
    <text evidence="1">The sequence shown here is derived from an EMBL/GenBank/DDBJ whole genome shotgun (WGS) entry which is preliminary data.</text>
</comment>
<accession>A0ACB8QVS7</accession>
<reference evidence="1" key="1">
    <citation type="submission" date="2021-02" db="EMBL/GenBank/DDBJ databases">
        <authorList>
            <consortium name="DOE Joint Genome Institute"/>
            <person name="Ahrendt S."/>
            <person name="Looney B.P."/>
            <person name="Miyauchi S."/>
            <person name="Morin E."/>
            <person name="Drula E."/>
            <person name="Courty P.E."/>
            <person name="Chicoki N."/>
            <person name="Fauchery L."/>
            <person name="Kohler A."/>
            <person name="Kuo A."/>
            <person name="Labutti K."/>
            <person name="Pangilinan J."/>
            <person name="Lipzen A."/>
            <person name="Riley R."/>
            <person name="Andreopoulos W."/>
            <person name="He G."/>
            <person name="Johnson J."/>
            <person name="Barry K.W."/>
            <person name="Grigoriev I.V."/>
            <person name="Nagy L."/>
            <person name="Hibbett D."/>
            <person name="Henrissat B."/>
            <person name="Matheny P.B."/>
            <person name="Labbe J."/>
            <person name="Martin F."/>
        </authorList>
    </citation>
    <scope>NUCLEOTIDE SEQUENCE</scope>
    <source>
        <strain evidence="1">EC-137</strain>
    </source>
</reference>
<name>A0ACB8QVS7_9AGAM</name>